<dbReference type="InterPro" id="IPR005598">
    <property type="entry name" value="ATP_synth_I"/>
</dbReference>
<dbReference type="EMBL" id="JABANU010000018">
    <property type="protein sequence ID" value="MBI5975522.1"/>
    <property type="molecule type" value="Genomic_DNA"/>
</dbReference>
<name>A0ABS0TA20_9STAP</name>
<keyword evidence="8" id="KW-1185">Reference proteome</keyword>
<accession>A0ABS0TA20</accession>
<proteinExistence type="predicted"/>
<keyword evidence="4 6" id="KW-1133">Transmembrane helix</keyword>
<comment type="subcellular location">
    <subcellularLocation>
        <location evidence="1">Cell membrane</location>
        <topology evidence="1">Multi-pass membrane protein</topology>
    </subcellularLocation>
</comment>
<evidence type="ECO:0000256" key="4">
    <source>
        <dbReference type="ARBA" id="ARBA00022989"/>
    </source>
</evidence>
<feature type="transmembrane region" description="Helical" evidence="6">
    <location>
        <begin position="71"/>
        <end position="87"/>
    </location>
</feature>
<dbReference type="Pfam" id="PF03899">
    <property type="entry name" value="ATP-synt_I"/>
    <property type="match status" value="1"/>
</dbReference>
<evidence type="ECO:0000256" key="3">
    <source>
        <dbReference type="ARBA" id="ARBA00022692"/>
    </source>
</evidence>
<keyword evidence="2" id="KW-1003">Cell membrane</keyword>
<evidence type="ECO:0000256" key="2">
    <source>
        <dbReference type="ARBA" id="ARBA00022475"/>
    </source>
</evidence>
<feature type="transmembrane region" description="Helical" evidence="6">
    <location>
        <begin position="12"/>
        <end position="28"/>
    </location>
</feature>
<dbReference type="RefSeq" id="WP_198618298.1">
    <property type="nucleotide sequence ID" value="NZ_JABANU010000018.1"/>
</dbReference>
<evidence type="ECO:0008006" key="9">
    <source>
        <dbReference type="Google" id="ProtNLM"/>
    </source>
</evidence>
<sequence>MNHFYRIFQPFLTYYSIALIALIILYLFHKSPIILGLIIGIIGSFINTCIFEYYLWQSINKTKGHIKTGNMWRYLVAVICCVLWLLFRDNIHIIGILIGLLMSYVFIVFRPLIKQR</sequence>
<comment type="caution">
    <text evidence="7">The sequence shown here is derived from an EMBL/GenBank/DDBJ whole genome shotgun (WGS) entry which is preliminary data.</text>
</comment>
<keyword evidence="5 6" id="KW-0472">Membrane</keyword>
<protein>
    <recommendedName>
        <fullName evidence="9">ATP synthase I</fullName>
    </recommendedName>
</protein>
<dbReference type="Proteomes" id="UP000751852">
    <property type="component" value="Unassembled WGS sequence"/>
</dbReference>
<reference evidence="7 8" key="1">
    <citation type="submission" date="2020-04" db="EMBL/GenBank/DDBJ databases">
        <title>Staphylococcus species from domestic dog.</title>
        <authorList>
            <person name="Paterson G.K."/>
        </authorList>
    </citation>
    <scope>NUCLEOTIDE SEQUENCE [LARGE SCALE GENOMIC DNA]</scope>
    <source>
        <strain evidence="7 8">H16/1A</strain>
    </source>
</reference>
<evidence type="ECO:0000313" key="7">
    <source>
        <dbReference type="EMBL" id="MBI5975522.1"/>
    </source>
</evidence>
<organism evidence="7 8">
    <name type="scientific">Staphylococcus canis</name>
    <dbReference type="NCBI Taxonomy" id="2724942"/>
    <lineage>
        <taxon>Bacteria</taxon>
        <taxon>Bacillati</taxon>
        <taxon>Bacillota</taxon>
        <taxon>Bacilli</taxon>
        <taxon>Bacillales</taxon>
        <taxon>Staphylococcaceae</taxon>
        <taxon>Staphylococcus</taxon>
    </lineage>
</organism>
<evidence type="ECO:0000256" key="5">
    <source>
        <dbReference type="ARBA" id="ARBA00023136"/>
    </source>
</evidence>
<feature type="transmembrane region" description="Helical" evidence="6">
    <location>
        <begin position="34"/>
        <end position="55"/>
    </location>
</feature>
<evidence type="ECO:0000313" key="8">
    <source>
        <dbReference type="Proteomes" id="UP000751852"/>
    </source>
</evidence>
<evidence type="ECO:0000256" key="6">
    <source>
        <dbReference type="SAM" id="Phobius"/>
    </source>
</evidence>
<feature type="transmembrane region" description="Helical" evidence="6">
    <location>
        <begin position="93"/>
        <end position="113"/>
    </location>
</feature>
<gene>
    <name evidence="7" type="ORF">HHH54_07880</name>
</gene>
<evidence type="ECO:0000256" key="1">
    <source>
        <dbReference type="ARBA" id="ARBA00004651"/>
    </source>
</evidence>
<keyword evidence="3 6" id="KW-0812">Transmembrane</keyword>